<dbReference type="RefSeq" id="WP_185049567.1">
    <property type="nucleotide sequence ID" value="NZ_BAABIX010000003.1"/>
</dbReference>
<name>A0A840P9C9_9ACTN</name>
<evidence type="ECO:0000313" key="2">
    <source>
        <dbReference type="Proteomes" id="UP000578449"/>
    </source>
</evidence>
<sequence length="135" mass="15202">MAAVEEETLAEMSAEASVVVPPTRFEPVASPYLARIRVRVIRVRNAAGTADDRYRVEYWLANESTSSTSQAWAKFRYKVRGRWKKSGALKSRDRTPSMKSIDGGALTGMTELEVWVSAGNLRRAFSPERYQDVWG</sequence>
<dbReference type="AlphaFoldDB" id="A0A840P9C9"/>
<proteinExistence type="predicted"/>
<protein>
    <submittedName>
        <fullName evidence="1">Uncharacterized protein</fullName>
    </submittedName>
</protein>
<gene>
    <name evidence="1" type="ORF">HNP84_002311</name>
</gene>
<reference evidence="1 2" key="1">
    <citation type="submission" date="2020-08" db="EMBL/GenBank/DDBJ databases">
        <title>Genomic Encyclopedia of Type Strains, Phase IV (KMG-IV): sequencing the most valuable type-strain genomes for metagenomic binning, comparative biology and taxonomic classification.</title>
        <authorList>
            <person name="Goeker M."/>
        </authorList>
    </citation>
    <scope>NUCLEOTIDE SEQUENCE [LARGE SCALE GENOMIC DNA]</scope>
    <source>
        <strain evidence="1 2">DSM 45615</strain>
    </source>
</reference>
<keyword evidence="2" id="KW-1185">Reference proteome</keyword>
<organism evidence="1 2">
    <name type="scientific">Thermocatellispora tengchongensis</name>
    <dbReference type="NCBI Taxonomy" id="1073253"/>
    <lineage>
        <taxon>Bacteria</taxon>
        <taxon>Bacillati</taxon>
        <taxon>Actinomycetota</taxon>
        <taxon>Actinomycetes</taxon>
        <taxon>Streptosporangiales</taxon>
        <taxon>Streptosporangiaceae</taxon>
        <taxon>Thermocatellispora</taxon>
    </lineage>
</organism>
<dbReference type="Proteomes" id="UP000578449">
    <property type="component" value="Unassembled WGS sequence"/>
</dbReference>
<accession>A0A840P9C9</accession>
<comment type="caution">
    <text evidence="1">The sequence shown here is derived from an EMBL/GenBank/DDBJ whole genome shotgun (WGS) entry which is preliminary data.</text>
</comment>
<evidence type="ECO:0000313" key="1">
    <source>
        <dbReference type="EMBL" id="MBB5132595.1"/>
    </source>
</evidence>
<dbReference type="EMBL" id="JACHGN010000004">
    <property type="protein sequence ID" value="MBB5132595.1"/>
    <property type="molecule type" value="Genomic_DNA"/>
</dbReference>